<dbReference type="Pfam" id="PF01435">
    <property type="entry name" value="Peptidase_M48"/>
    <property type="match status" value="1"/>
</dbReference>
<dbReference type="GO" id="GO:0016020">
    <property type="term" value="C:membrane"/>
    <property type="evidence" value="ECO:0007669"/>
    <property type="project" value="InterPro"/>
</dbReference>
<evidence type="ECO:0000313" key="11">
    <source>
        <dbReference type="Proteomes" id="UP001178354"/>
    </source>
</evidence>
<feature type="chain" id="PRO_5043061386" description="Putative beta-barrel assembly-enhancing protease" evidence="8">
    <location>
        <begin position="28"/>
        <end position="488"/>
    </location>
</feature>
<organism evidence="10 11">
    <name type="scientific">Porticoccus litoralis</name>
    <dbReference type="NCBI Taxonomy" id="434086"/>
    <lineage>
        <taxon>Bacteria</taxon>
        <taxon>Pseudomonadati</taxon>
        <taxon>Pseudomonadota</taxon>
        <taxon>Gammaproteobacteria</taxon>
        <taxon>Cellvibrionales</taxon>
        <taxon>Porticoccaceae</taxon>
        <taxon>Porticoccus</taxon>
    </lineage>
</organism>
<comment type="caution">
    <text evidence="10">The sequence shown here is derived from an EMBL/GenBank/DDBJ whole genome shotgun (WGS) entry which is preliminary data.</text>
</comment>
<dbReference type="GO" id="GO:0042597">
    <property type="term" value="C:periplasmic space"/>
    <property type="evidence" value="ECO:0007669"/>
    <property type="project" value="UniProtKB-SubCell"/>
</dbReference>
<dbReference type="PANTHER" id="PTHR22726">
    <property type="entry name" value="METALLOENDOPEPTIDASE OMA1"/>
    <property type="match status" value="1"/>
</dbReference>
<evidence type="ECO:0000256" key="6">
    <source>
        <dbReference type="ARBA" id="ARBA00022833"/>
    </source>
</evidence>
<dbReference type="GO" id="GO:0004222">
    <property type="term" value="F:metalloendopeptidase activity"/>
    <property type="evidence" value="ECO:0007669"/>
    <property type="project" value="InterPro"/>
</dbReference>
<comment type="subcellular location">
    <subcellularLocation>
        <location evidence="8">Periplasm</location>
    </subcellularLocation>
</comment>
<evidence type="ECO:0000256" key="7">
    <source>
        <dbReference type="ARBA" id="ARBA00023049"/>
    </source>
</evidence>
<keyword evidence="5 8" id="KW-0378">Hydrolase</keyword>
<evidence type="ECO:0000256" key="8">
    <source>
        <dbReference type="HAMAP-Rule" id="MF_00997"/>
    </source>
</evidence>
<dbReference type="PANTHER" id="PTHR22726:SF1">
    <property type="entry name" value="METALLOENDOPEPTIDASE OMA1, MITOCHONDRIAL"/>
    <property type="match status" value="1"/>
</dbReference>
<evidence type="ECO:0000256" key="3">
    <source>
        <dbReference type="ARBA" id="ARBA00022729"/>
    </source>
</evidence>
<accession>A0AAW8AZR3</accession>
<dbReference type="Proteomes" id="UP001178354">
    <property type="component" value="Unassembled WGS sequence"/>
</dbReference>
<evidence type="ECO:0000256" key="1">
    <source>
        <dbReference type="ARBA" id="ARBA00022670"/>
    </source>
</evidence>
<dbReference type="InterPro" id="IPR011990">
    <property type="entry name" value="TPR-like_helical_dom_sf"/>
</dbReference>
<sequence length="488" mass="54619" precursor="true">MSSNRPRTFLTTMALCLAIFLTPETRAANIQLPSLGDTSSAVISTQQEYELGQAWLRAYRSRISEYNDPLLHDYLERLLHNLASHSELQDHRLSLVAINNASMNAFAVPGGVVGVHLGLFRYAKSEDQLASVLAHELAHLSQRHFARRVAEQRKNSMVSMAGMLASLVLAATVGGDAGMAAMTATQAASLENSLRYSRQNEQEADRLGIETVYAAGMDPSAVGGMFEEMLRATRYTGNRPPEFLLTHPLTESRVADANNRIAQYPKKYYPDNLEYHLMRARSMMAMDQNPAASLNRFQSELDGDSLNHEAARYGTVLAHAALGNTGKAREALAPLLKASPGKLTYRLQDIALDRQEQKFVNAIEKSQQLLRRHADSYPLRMSLAETYMKANRFTESEQLLRSMTPEYPDNPYIWFQLAEVSGLAGNISGVHKARAQYYLLNGVFDKARDQLGYARKLLINDFKEVAIIDQQLRDLEQLQKKMEEFRGG</sequence>
<dbReference type="GO" id="GO:0051603">
    <property type="term" value="P:proteolysis involved in protein catabolic process"/>
    <property type="evidence" value="ECO:0007669"/>
    <property type="project" value="TreeGrafter"/>
</dbReference>
<dbReference type="EC" id="3.4.-.-" evidence="8"/>
<keyword evidence="11" id="KW-1185">Reference proteome</keyword>
<feature type="binding site" evidence="8">
    <location>
        <position position="201"/>
    </location>
    <ligand>
        <name>Zn(2+)</name>
        <dbReference type="ChEBI" id="CHEBI:29105"/>
        <note>catalytic</note>
    </ligand>
</feature>
<evidence type="ECO:0000256" key="2">
    <source>
        <dbReference type="ARBA" id="ARBA00022723"/>
    </source>
</evidence>
<dbReference type="Gene3D" id="1.25.40.10">
    <property type="entry name" value="Tetratricopeptide repeat domain"/>
    <property type="match status" value="1"/>
</dbReference>
<gene>
    <name evidence="10" type="ORF">Q8A57_03245</name>
</gene>
<reference evidence="10" key="1">
    <citation type="journal article" date="2010" name="Int. J. Syst. Evol. Microbiol.">
        <title>Porticoccus litoralis gen. nov., sp. nov., a gammaproteobacterium isolated from the Yellow Sea.</title>
        <authorList>
            <person name="Oh H.M."/>
            <person name="Kim H."/>
            <person name="Kim K.M."/>
            <person name="Min G.S."/>
            <person name="Cho J.C."/>
        </authorList>
    </citation>
    <scope>NUCLEOTIDE SEQUENCE</scope>
    <source>
        <strain evidence="10">DSM 25064</strain>
    </source>
</reference>
<keyword evidence="6 8" id="KW-0862">Zinc</keyword>
<comment type="function">
    <text evidence="8">Functions as both a chaperone and a metalloprotease. Maintains the integrity of the outer membrane by promoting either the assembly or the elimination of outer membrane proteins, depending on their folding state.</text>
</comment>
<keyword evidence="3 8" id="KW-0732">Signal</keyword>
<comment type="cofactor">
    <cofactor evidence="8">
        <name>Zn(2+)</name>
        <dbReference type="ChEBI" id="CHEBI:29105"/>
    </cofactor>
    <text evidence="8">Binds 1 zinc ion per subunit.</text>
</comment>
<feature type="signal peptide" evidence="8">
    <location>
        <begin position="1"/>
        <end position="27"/>
    </location>
</feature>
<dbReference type="EMBL" id="JAUUUU010000001">
    <property type="protein sequence ID" value="MDP1519975.1"/>
    <property type="molecule type" value="Genomic_DNA"/>
</dbReference>
<dbReference type="Pfam" id="PF14559">
    <property type="entry name" value="TPR_19"/>
    <property type="match status" value="1"/>
</dbReference>
<dbReference type="Gene3D" id="3.30.2010.10">
    <property type="entry name" value="Metalloproteases ('zincins'), catalytic domain"/>
    <property type="match status" value="1"/>
</dbReference>
<feature type="binding site" evidence="8">
    <location>
        <position position="135"/>
    </location>
    <ligand>
        <name>Zn(2+)</name>
        <dbReference type="ChEBI" id="CHEBI:29105"/>
        <note>catalytic</note>
    </ligand>
</feature>
<dbReference type="HAMAP" id="MF_00997">
    <property type="entry name" value="Protease_BepA"/>
    <property type="match status" value="1"/>
</dbReference>
<keyword evidence="7 8" id="KW-0482">Metalloprotease</keyword>
<proteinExistence type="inferred from homology"/>
<feature type="domain" description="Peptidase M48" evidence="9">
    <location>
        <begin position="72"/>
        <end position="260"/>
    </location>
</feature>
<evidence type="ECO:0000313" key="10">
    <source>
        <dbReference type="EMBL" id="MDP1519975.1"/>
    </source>
</evidence>
<feature type="binding site" evidence="8">
    <location>
        <position position="139"/>
    </location>
    <ligand>
        <name>Zn(2+)</name>
        <dbReference type="ChEBI" id="CHEBI:29105"/>
        <note>catalytic</note>
    </ligand>
</feature>
<dbReference type="GO" id="GO:0008270">
    <property type="term" value="F:zinc ion binding"/>
    <property type="evidence" value="ECO:0007669"/>
    <property type="project" value="UniProtKB-UniRule"/>
</dbReference>
<name>A0AAW8AZR3_9GAMM</name>
<protein>
    <recommendedName>
        <fullName evidence="8">Putative beta-barrel assembly-enhancing protease</fullName>
        <ecNumber evidence="8">3.4.-.-</ecNumber>
    </recommendedName>
</protein>
<dbReference type="InterPro" id="IPR051156">
    <property type="entry name" value="Mito/Outer_Membr_Metalloprot"/>
</dbReference>
<dbReference type="SUPFAM" id="SSF48452">
    <property type="entry name" value="TPR-like"/>
    <property type="match status" value="1"/>
</dbReference>
<keyword evidence="1 8" id="KW-0645">Protease</keyword>
<feature type="active site" description="Proton donor" evidence="8">
    <location>
        <position position="205"/>
    </location>
</feature>
<dbReference type="RefSeq" id="WP_305169487.1">
    <property type="nucleotide sequence ID" value="NZ_JAUUUU010000001.1"/>
</dbReference>
<evidence type="ECO:0000256" key="4">
    <source>
        <dbReference type="ARBA" id="ARBA00022764"/>
    </source>
</evidence>
<dbReference type="InterPro" id="IPR030873">
    <property type="entry name" value="Protease_BepA"/>
</dbReference>
<dbReference type="AlphaFoldDB" id="A0AAW8AZR3"/>
<feature type="active site" evidence="8">
    <location>
        <position position="136"/>
    </location>
</feature>
<reference evidence="10" key="2">
    <citation type="submission" date="2023-08" db="EMBL/GenBank/DDBJ databases">
        <authorList>
            <person name="Luo J."/>
        </authorList>
    </citation>
    <scope>NUCLEOTIDE SEQUENCE</scope>
    <source>
        <strain evidence="10">DSM 25064</strain>
    </source>
</reference>
<keyword evidence="4 8" id="KW-0574">Periplasm</keyword>
<comment type="similarity">
    <text evidence="8">Belongs to the peptidase M48 family. BepA subfamily.</text>
</comment>
<dbReference type="InterPro" id="IPR001915">
    <property type="entry name" value="Peptidase_M48"/>
</dbReference>
<evidence type="ECO:0000259" key="9">
    <source>
        <dbReference type="Pfam" id="PF01435"/>
    </source>
</evidence>
<keyword evidence="2 8" id="KW-0479">Metal-binding</keyword>
<evidence type="ECO:0000256" key="5">
    <source>
        <dbReference type="ARBA" id="ARBA00022801"/>
    </source>
</evidence>